<dbReference type="OrthoDB" id="37886at2759"/>
<dbReference type="FunFam" id="1.10.220.10:FF:000001">
    <property type="entry name" value="Annexin"/>
    <property type="match status" value="1"/>
</dbReference>
<evidence type="ECO:0000256" key="4">
    <source>
        <dbReference type="ARBA" id="ARBA00023216"/>
    </source>
</evidence>
<organism evidence="7 8">
    <name type="scientific">Daphnia pulex</name>
    <name type="common">Water flea</name>
    <dbReference type="NCBI Taxonomy" id="6669"/>
    <lineage>
        <taxon>Eukaryota</taxon>
        <taxon>Metazoa</taxon>
        <taxon>Ecdysozoa</taxon>
        <taxon>Arthropoda</taxon>
        <taxon>Crustacea</taxon>
        <taxon>Branchiopoda</taxon>
        <taxon>Diplostraca</taxon>
        <taxon>Cladocera</taxon>
        <taxon>Anomopoda</taxon>
        <taxon>Daphniidae</taxon>
        <taxon>Daphnia</taxon>
    </lineage>
</organism>
<accession>E9H8N2</accession>
<evidence type="ECO:0000313" key="8">
    <source>
        <dbReference type="Proteomes" id="UP000000305"/>
    </source>
</evidence>
<proteinExistence type="inferred from homology"/>
<dbReference type="PANTHER" id="PTHR10502:SF102">
    <property type="entry name" value="ANNEXIN B11"/>
    <property type="match status" value="1"/>
</dbReference>
<dbReference type="PANTHER" id="PTHR10502">
    <property type="entry name" value="ANNEXIN"/>
    <property type="match status" value="1"/>
</dbReference>
<dbReference type="InParanoid" id="E9H8N2"/>
<dbReference type="GO" id="GO:0001786">
    <property type="term" value="F:phosphatidylserine binding"/>
    <property type="evidence" value="ECO:0000318"/>
    <property type="project" value="GO_Central"/>
</dbReference>
<dbReference type="FunFam" id="1.10.220.10:FF:000004">
    <property type="entry name" value="Annexin"/>
    <property type="match status" value="1"/>
</dbReference>
<dbReference type="GO" id="GO:0005634">
    <property type="term" value="C:nucleus"/>
    <property type="evidence" value="ECO:0000318"/>
    <property type="project" value="GO_Central"/>
</dbReference>
<dbReference type="Gene3D" id="1.10.220.10">
    <property type="entry name" value="Annexin"/>
    <property type="match status" value="4"/>
</dbReference>
<reference evidence="7 8" key="1">
    <citation type="journal article" date="2011" name="Science">
        <title>The ecoresponsive genome of Daphnia pulex.</title>
        <authorList>
            <person name="Colbourne J.K."/>
            <person name="Pfrender M.E."/>
            <person name="Gilbert D."/>
            <person name="Thomas W.K."/>
            <person name="Tucker A."/>
            <person name="Oakley T.H."/>
            <person name="Tokishita S."/>
            <person name="Aerts A."/>
            <person name="Arnold G.J."/>
            <person name="Basu M.K."/>
            <person name="Bauer D.J."/>
            <person name="Caceres C.E."/>
            <person name="Carmel L."/>
            <person name="Casola C."/>
            <person name="Choi J.H."/>
            <person name="Detter J.C."/>
            <person name="Dong Q."/>
            <person name="Dusheyko S."/>
            <person name="Eads B.D."/>
            <person name="Frohlich T."/>
            <person name="Geiler-Samerotte K.A."/>
            <person name="Gerlach D."/>
            <person name="Hatcher P."/>
            <person name="Jogdeo S."/>
            <person name="Krijgsveld J."/>
            <person name="Kriventseva E.V."/>
            <person name="Kultz D."/>
            <person name="Laforsch C."/>
            <person name="Lindquist E."/>
            <person name="Lopez J."/>
            <person name="Manak J.R."/>
            <person name="Muller J."/>
            <person name="Pangilinan J."/>
            <person name="Patwardhan R.P."/>
            <person name="Pitluck S."/>
            <person name="Pritham E.J."/>
            <person name="Rechtsteiner A."/>
            <person name="Rho M."/>
            <person name="Rogozin I.B."/>
            <person name="Sakarya O."/>
            <person name="Salamov A."/>
            <person name="Schaack S."/>
            <person name="Shapiro H."/>
            <person name="Shiga Y."/>
            <person name="Skalitzky C."/>
            <person name="Smith Z."/>
            <person name="Souvorov A."/>
            <person name="Sung W."/>
            <person name="Tang Z."/>
            <person name="Tsuchiya D."/>
            <person name="Tu H."/>
            <person name="Vos H."/>
            <person name="Wang M."/>
            <person name="Wolf Y.I."/>
            <person name="Yamagata H."/>
            <person name="Yamada T."/>
            <person name="Ye Y."/>
            <person name="Shaw J.R."/>
            <person name="Andrews J."/>
            <person name="Crease T.J."/>
            <person name="Tang H."/>
            <person name="Lucas S.M."/>
            <person name="Robertson H.M."/>
            <person name="Bork P."/>
            <person name="Koonin E.V."/>
            <person name="Zdobnov E.M."/>
            <person name="Grigoriev I.V."/>
            <person name="Lynch M."/>
            <person name="Boore J.L."/>
        </authorList>
    </citation>
    <scope>NUCLEOTIDE SEQUENCE [LARGE SCALE GENOMIC DNA]</scope>
</reference>
<dbReference type="GO" id="GO:0005737">
    <property type="term" value="C:cytoplasm"/>
    <property type="evidence" value="ECO:0000318"/>
    <property type="project" value="GO_Central"/>
</dbReference>
<evidence type="ECO:0000256" key="2">
    <source>
        <dbReference type="ARBA" id="ARBA00022737"/>
    </source>
</evidence>
<dbReference type="PROSITE" id="PS51897">
    <property type="entry name" value="ANNEXIN_2"/>
    <property type="match status" value="4"/>
</dbReference>
<dbReference type="InterPro" id="IPR001464">
    <property type="entry name" value="Annexin"/>
</dbReference>
<dbReference type="InterPro" id="IPR018252">
    <property type="entry name" value="Annexin_repeat_CS"/>
</dbReference>
<comment type="similarity">
    <text evidence="1 6">Belongs to the annexin family.</text>
</comment>
<comment type="domain">
    <text evidence="6">A pair of annexin repeats may form one binding site for calcium and phospholipid.</text>
</comment>
<dbReference type="PRINTS" id="PR00196">
    <property type="entry name" value="ANNEXIN"/>
</dbReference>
<dbReference type="Proteomes" id="UP000000305">
    <property type="component" value="Unassembled WGS sequence"/>
</dbReference>
<evidence type="ECO:0000256" key="3">
    <source>
        <dbReference type="ARBA" id="ARBA00022837"/>
    </source>
</evidence>
<dbReference type="SUPFAM" id="SSF47874">
    <property type="entry name" value="Annexin"/>
    <property type="match status" value="1"/>
</dbReference>
<dbReference type="GO" id="GO:0005544">
    <property type="term" value="F:calcium-dependent phospholipid binding"/>
    <property type="evidence" value="ECO:0000318"/>
    <property type="project" value="GO_Central"/>
</dbReference>
<sequence length="316" mass="35223">MGENIPTVFPASSFNPRADADALHKGMKGFGTDEKALISILCHRTCDQRASINLAYKAGYGKDLESALKSELSGCFEKLMVALCLPIAEFMAREVHHAISGMGTNEDTLIEVLCSGTNQEIREMNAAYQRLYGHPMEKDIKGDTSGEFELLLVSMVQGQRDENQAVDVYEARADAHLLFQAGAAKIGTDESVFHSILASRSWPHLRQVISEYHNMHGHTLERAVKAEFSFNAERGLLTILQCAKNRHEYFAHRLHHAIDGLGTNDRNLIRIIVSRCDVDLNNIKQEYERKFSRSLQADVSGDTSGDYRRALLALLG</sequence>
<evidence type="ECO:0000256" key="5">
    <source>
        <dbReference type="ARBA" id="ARBA00023302"/>
    </source>
</evidence>
<evidence type="ECO:0000313" key="7">
    <source>
        <dbReference type="EMBL" id="EFX71848.1"/>
    </source>
</evidence>
<dbReference type="GO" id="GO:0005886">
    <property type="term" value="C:plasma membrane"/>
    <property type="evidence" value="ECO:0000318"/>
    <property type="project" value="GO_Central"/>
</dbReference>
<dbReference type="PhylomeDB" id="E9H8N2"/>
<dbReference type="HOGENOM" id="CLU_025300_0_2_1"/>
<dbReference type="KEGG" id="dpx:DAPPUDRAFT_308684"/>
<keyword evidence="4 6" id="KW-0041">Annexin</keyword>
<dbReference type="PROSITE" id="PS00223">
    <property type="entry name" value="ANNEXIN_1"/>
    <property type="match status" value="1"/>
</dbReference>
<dbReference type="InterPro" id="IPR037104">
    <property type="entry name" value="Annexin_sf"/>
</dbReference>
<dbReference type="SMART" id="SM00335">
    <property type="entry name" value="ANX"/>
    <property type="match status" value="4"/>
</dbReference>
<dbReference type="FunCoup" id="E9H8N2">
    <property type="interactions" value="1464"/>
</dbReference>
<dbReference type="InterPro" id="IPR018502">
    <property type="entry name" value="Annexin_repeat"/>
</dbReference>
<dbReference type="FunFam" id="1.10.220.10:FF:000002">
    <property type="entry name" value="Annexin"/>
    <property type="match status" value="1"/>
</dbReference>
<keyword evidence="8" id="KW-1185">Reference proteome</keyword>
<dbReference type="STRING" id="6669.E9H8N2"/>
<name>E9H8N2_DAPPU</name>
<dbReference type="FunFam" id="1.10.220.10:FF:000003">
    <property type="entry name" value="Annexin"/>
    <property type="match status" value="1"/>
</dbReference>
<dbReference type="GO" id="GO:0012506">
    <property type="term" value="C:vesicle membrane"/>
    <property type="evidence" value="ECO:0000318"/>
    <property type="project" value="GO_Central"/>
</dbReference>
<dbReference type="AlphaFoldDB" id="E9H8N2"/>
<protein>
    <recommendedName>
        <fullName evidence="6">Annexin</fullName>
    </recommendedName>
</protein>
<evidence type="ECO:0000256" key="1">
    <source>
        <dbReference type="ARBA" id="ARBA00007831"/>
    </source>
</evidence>
<evidence type="ECO:0000256" key="6">
    <source>
        <dbReference type="RuleBase" id="RU003540"/>
    </source>
</evidence>
<dbReference type="Pfam" id="PF00191">
    <property type="entry name" value="Annexin"/>
    <property type="match status" value="4"/>
</dbReference>
<dbReference type="eggNOG" id="KOG0819">
    <property type="taxonomic scope" value="Eukaryota"/>
</dbReference>
<dbReference type="OMA" id="ADIRNMF"/>
<keyword evidence="3 6" id="KW-0106">Calcium</keyword>
<gene>
    <name evidence="7" type="ORF">DAPPUDRAFT_308684</name>
</gene>
<dbReference type="GO" id="GO:0005509">
    <property type="term" value="F:calcium ion binding"/>
    <property type="evidence" value="ECO:0007669"/>
    <property type="project" value="InterPro"/>
</dbReference>
<dbReference type="EMBL" id="GL732605">
    <property type="protein sequence ID" value="EFX71848.1"/>
    <property type="molecule type" value="Genomic_DNA"/>
</dbReference>
<keyword evidence="5 6" id="KW-0111">Calcium/phospholipid-binding</keyword>
<keyword evidence="2 6" id="KW-0677">Repeat</keyword>